<comment type="caution">
    <text evidence="18">The sequence shown here is derived from an EMBL/GenBank/DDBJ whole genome shotgun (WGS) entry which is preliminary data.</text>
</comment>
<evidence type="ECO:0000313" key="19">
    <source>
        <dbReference type="Proteomes" id="UP001205601"/>
    </source>
</evidence>
<evidence type="ECO:0000256" key="1">
    <source>
        <dbReference type="ARBA" id="ARBA00001946"/>
    </source>
</evidence>
<organism evidence="18 19">
    <name type="scientific">Albidovulum sediminis</name>
    <dbReference type="NCBI Taxonomy" id="3066345"/>
    <lineage>
        <taxon>Bacteria</taxon>
        <taxon>Pseudomonadati</taxon>
        <taxon>Pseudomonadota</taxon>
        <taxon>Alphaproteobacteria</taxon>
        <taxon>Rhodobacterales</taxon>
        <taxon>Paracoccaceae</taxon>
        <taxon>Albidovulum</taxon>
    </lineage>
</organism>
<comment type="function">
    <text evidence="13 15">Part of a heterotetrameric complex that catalyzes the two-step biosynthesis of anthranilate, an intermediate in the biosynthesis of L-tryptophan. In the first step, the glutamine-binding beta subunit (TrpG) of anthranilate synthase (AS) provides the glutamine amidotransferase activity which generates ammonia as a substrate that, along with chorismate, is used in the second step, catalyzed by the large alpha subunit of AS (TrpE) to produce anthranilate. In the absence of TrpG, TrpE can synthesize anthranilate directly from chorismate and high concentrations of ammonia.</text>
</comment>
<evidence type="ECO:0000259" key="16">
    <source>
        <dbReference type="Pfam" id="PF00425"/>
    </source>
</evidence>
<keyword evidence="19" id="KW-1185">Reference proteome</keyword>
<dbReference type="PRINTS" id="PR00095">
    <property type="entry name" value="ANTSNTHASEI"/>
</dbReference>
<evidence type="ECO:0000256" key="3">
    <source>
        <dbReference type="ARBA" id="ARBA00009562"/>
    </source>
</evidence>
<evidence type="ECO:0000256" key="7">
    <source>
        <dbReference type="ARBA" id="ARBA00022605"/>
    </source>
</evidence>
<evidence type="ECO:0000256" key="14">
    <source>
        <dbReference type="ARBA" id="ARBA00047683"/>
    </source>
</evidence>
<dbReference type="InterPro" id="IPR015890">
    <property type="entry name" value="Chorismate_C"/>
</dbReference>
<keyword evidence="11 15" id="KW-0057">Aromatic amino acid biosynthesis</keyword>
<feature type="domain" description="Anthranilate synthase component I N-terminal" evidence="17">
    <location>
        <begin position="29"/>
        <end position="174"/>
    </location>
</feature>
<dbReference type="InterPro" id="IPR005256">
    <property type="entry name" value="Anth_synth_I_PabB"/>
</dbReference>
<evidence type="ECO:0000256" key="2">
    <source>
        <dbReference type="ARBA" id="ARBA00004873"/>
    </source>
</evidence>
<keyword evidence="8 15" id="KW-0479">Metal-binding</keyword>
<evidence type="ECO:0000259" key="17">
    <source>
        <dbReference type="Pfam" id="PF04715"/>
    </source>
</evidence>
<dbReference type="InterPro" id="IPR005801">
    <property type="entry name" value="ADC_synthase"/>
</dbReference>
<evidence type="ECO:0000256" key="4">
    <source>
        <dbReference type="ARBA" id="ARBA00011575"/>
    </source>
</evidence>
<evidence type="ECO:0000256" key="5">
    <source>
        <dbReference type="ARBA" id="ARBA00012266"/>
    </source>
</evidence>
<dbReference type="GO" id="GO:0004049">
    <property type="term" value="F:anthranilate synthase activity"/>
    <property type="evidence" value="ECO:0007669"/>
    <property type="project" value="UniProtKB-EC"/>
</dbReference>
<comment type="subunit">
    <text evidence="4 15">Heterotetramer consisting of two non-identical subunits: a beta subunit (TrpG) and a large alpha subunit (TrpE).</text>
</comment>
<keyword evidence="9 15" id="KW-0822">Tryptophan biosynthesis</keyword>
<dbReference type="Gene3D" id="3.60.120.10">
    <property type="entry name" value="Anthranilate synthase"/>
    <property type="match status" value="1"/>
</dbReference>
<evidence type="ECO:0000313" key="18">
    <source>
        <dbReference type="EMBL" id="MCT8329169.1"/>
    </source>
</evidence>
<evidence type="ECO:0000256" key="9">
    <source>
        <dbReference type="ARBA" id="ARBA00022822"/>
    </source>
</evidence>
<gene>
    <name evidence="15 18" type="primary">trpE</name>
    <name evidence="18" type="ORF">N5I32_06565</name>
</gene>
<comment type="catalytic activity">
    <reaction evidence="14 15">
        <text>chorismate + L-glutamine = anthranilate + pyruvate + L-glutamate + H(+)</text>
        <dbReference type="Rhea" id="RHEA:21732"/>
        <dbReference type="ChEBI" id="CHEBI:15361"/>
        <dbReference type="ChEBI" id="CHEBI:15378"/>
        <dbReference type="ChEBI" id="CHEBI:16567"/>
        <dbReference type="ChEBI" id="CHEBI:29748"/>
        <dbReference type="ChEBI" id="CHEBI:29985"/>
        <dbReference type="ChEBI" id="CHEBI:58359"/>
        <dbReference type="EC" id="4.1.3.27"/>
    </reaction>
</comment>
<comment type="similarity">
    <text evidence="3 15">Belongs to the anthranilate synthase component I family.</text>
</comment>
<reference evidence="19" key="1">
    <citation type="submission" date="2023-07" db="EMBL/GenBank/DDBJ databases">
        <title>Defluviimonas sediminis sp. nov., isolated from mangrove sediment.</title>
        <authorList>
            <person name="Liu L."/>
            <person name="Li J."/>
            <person name="Huang Y."/>
            <person name="Pan J."/>
            <person name="Li M."/>
        </authorList>
    </citation>
    <scope>NUCLEOTIDE SEQUENCE [LARGE SCALE GENOMIC DNA]</scope>
    <source>
        <strain evidence="19">FT324</strain>
    </source>
</reference>
<comment type="pathway">
    <text evidence="2 15">Amino-acid biosynthesis; L-tryptophan biosynthesis; L-tryptophan from chorismate: step 1/5.</text>
</comment>
<dbReference type="InterPro" id="IPR006805">
    <property type="entry name" value="Anth_synth_I_N"/>
</dbReference>
<feature type="domain" description="Chorismate-utilising enzyme C-terminal" evidence="16">
    <location>
        <begin position="231"/>
        <end position="483"/>
    </location>
</feature>
<dbReference type="PANTHER" id="PTHR11236">
    <property type="entry name" value="AMINOBENZOATE/ANTHRANILATE SYNTHASE"/>
    <property type="match status" value="1"/>
</dbReference>
<protein>
    <recommendedName>
        <fullName evidence="6 15">Anthranilate synthase component 1</fullName>
        <ecNumber evidence="5 15">4.1.3.27</ecNumber>
    </recommendedName>
</protein>
<name>A0ABT2NJS4_9RHOB</name>
<comment type="cofactor">
    <cofactor evidence="1 15">
        <name>Mg(2+)</name>
        <dbReference type="ChEBI" id="CHEBI:18420"/>
    </cofactor>
</comment>
<evidence type="ECO:0000256" key="10">
    <source>
        <dbReference type="ARBA" id="ARBA00022842"/>
    </source>
</evidence>
<accession>A0ABT2NJS4</accession>
<dbReference type="Pfam" id="PF00425">
    <property type="entry name" value="Chorismate_bind"/>
    <property type="match status" value="1"/>
</dbReference>
<evidence type="ECO:0000256" key="13">
    <source>
        <dbReference type="ARBA" id="ARBA00025634"/>
    </source>
</evidence>
<evidence type="ECO:0000256" key="12">
    <source>
        <dbReference type="ARBA" id="ARBA00023239"/>
    </source>
</evidence>
<evidence type="ECO:0000256" key="15">
    <source>
        <dbReference type="RuleBase" id="RU364045"/>
    </source>
</evidence>
<evidence type="ECO:0000256" key="6">
    <source>
        <dbReference type="ARBA" id="ARBA00020653"/>
    </source>
</evidence>
<evidence type="ECO:0000256" key="8">
    <source>
        <dbReference type="ARBA" id="ARBA00022723"/>
    </source>
</evidence>
<keyword evidence="10 15" id="KW-0460">Magnesium</keyword>
<dbReference type="EMBL" id="JAOCQF010000001">
    <property type="protein sequence ID" value="MCT8329169.1"/>
    <property type="molecule type" value="Genomic_DNA"/>
</dbReference>
<dbReference type="EC" id="4.1.3.27" evidence="5 15"/>
<dbReference type="SUPFAM" id="SSF56322">
    <property type="entry name" value="ADC synthase"/>
    <property type="match status" value="1"/>
</dbReference>
<dbReference type="InterPro" id="IPR019999">
    <property type="entry name" value="Anth_synth_I-like"/>
</dbReference>
<dbReference type="PANTHER" id="PTHR11236:SF48">
    <property type="entry name" value="ISOCHORISMATE SYNTHASE MENF"/>
    <property type="match status" value="1"/>
</dbReference>
<dbReference type="RefSeq" id="WP_261494588.1">
    <property type="nucleotide sequence ID" value="NZ_JAOCQF010000001.1"/>
</dbReference>
<evidence type="ECO:0000256" key="11">
    <source>
        <dbReference type="ARBA" id="ARBA00023141"/>
    </source>
</evidence>
<dbReference type="Pfam" id="PF04715">
    <property type="entry name" value="Anth_synt_I_N"/>
    <property type="match status" value="1"/>
</dbReference>
<dbReference type="NCBIfam" id="TIGR00564">
    <property type="entry name" value="trpE_most"/>
    <property type="match status" value="1"/>
</dbReference>
<proteinExistence type="inferred from homology"/>
<sequence length="503" mass="54538">MALVPSFAEFEAGWTAGRNQLVFTRLAADLDTPVSLMLKLADAGRMSFMLESVTGGEVRGRYSVVGLKPDVIWDCRGTQSRINRQARFDAEAFEPLEGHPLATLRALIAESRIDMPEGIPAIAAGLFGYLGYDMIRLVEHLPNVKPDPIGVADAMLMRPTIVAVLDGVKGEVTVCSPAWVTSGLSARAAYAQAAERVMDAVRDLERAPSGESRSLGDSAHLGEMRSNFTPEGYRAAVEKAKEYIRAGDIFQVVPSQRWTADFKLPPFALYRSLRRTNPSPFLTFFNFGAFQIVGASPEILVRLRAGEVTIRPIAGTRPRGATVEQDRALEADLLADTKELAEHLMLLDLGRNDVGRVAKIGTVRPTEKFIIERYSHVMHIVSNVVGEIREDEDALSALLAGLPAGTVSGAPKVRAMEIIDELEPEKRGIYGGGVGYFAANGEMDMCIALRTAVVKDEKLYIQAGGGVVYDSDPEAEFQETVNKSKALKKAAEDAGLFVGRGNG</sequence>
<dbReference type="Proteomes" id="UP001205601">
    <property type="component" value="Unassembled WGS sequence"/>
</dbReference>
<keyword evidence="12 15" id="KW-0456">Lyase</keyword>
<keyword evidence="7 15" id="KW-0028">Amino-acid biosynthesis</keyword>